<reference evidence="13 14" key="1">
    <citation type="submission" date="2018-07" db="EMBL/GenBank/DDBJ databases">
        <title>Chitinophaga K2CV101002-2 sp. nov., isolated from a monsoon evergreen broad-leaved forest soil.</title>
        <authorList>
            <person name="Lv Y."/>
        </authorList>
    </citation>
    <scope>NUCLEOTIDE SEQUENCE [LARGE SCALE GENOMIC DNA]</scope>
    <source>
        <strain evidence="13 14">GDMCC 1.1288</strain>
    </source>
</reference>
<dbReference type="InterPro" id="IPR037066">
    <property type="entry name" value="Plug_dom_sf"/>
</dbReference>
<evidence type="ECO:0000256" key="10">
    <source>
        <dbReference type="SAM" id="SignalP"/>
    </source>
</evidence>
<sequence>MQNRLQKLKPKVISFMATLILLFSHSPIYAHGQIKVTFSATNMSLKNFLKTIKAKTGYTIKNSDFLESQFGNDIFSVNFNNTDLDEILRYILKSSENIKVEVLNKSIIFAYKDDHISIDSSISGISGIVKDNLGNIIPGATIQIKNSNKGTTSDNSGRFSLQNIEKGSKILISSVGYQTKEYNTNNKTIIAELNPFINNLNETQVIAYGTRSKRLNTGNVNTITAKDITDIPVSNPMLALQGRIPGLDIQPTNGLAGSGVTIRVQNPASLLSGLDPLILVNGVPYPSQFLGMPLSASIFGTNGGTQYGQYGSPLSYINSNDIESISILKGADATAIYGSRAANGAILILTKSGKTGKTEITVDFQSGIKKTVRQLPLLNTPQYLSIRREALKNSGIINPGPYDYDINGFWDTTTSHNWQKELWGRTAFNMNSTISATGGTENCQYLLSGTFSRENYVYPTNFNSFNDTRGSGYISLNSSTPNKRLNINFTTTYMYDKNKPSTTFAFPLKLAPDAPNLLDKNETINWMIRPDGAPSWSNPIANNYNLLTNEVTSMVSNVKISYEIIPNLKLSSTFSYQKLTLDQTQPTTKASVSPYYITTYNFKSTLGVTSSRTSSWQIEPMLNYNIIHHKHSIELFAGSTFSKNQSFGRSFTAYNFLTDLLIYDIGSAESIISPMTNNFIYKYNALYGRANYNYNQKYIFQITGRRDGSSRFGENNKLHSFGSIAGAWIFTEERLIKEKLKSLSYGKIRSSYGTTGNDQIGDYSFLSLYQIIANRAYQGIPEIGPTSIPNPNLKWEEVRKWEIGLDLGWFENRLLLNLNYSINTSKNPLVYYPLAITSGFQYILENYNAKIKNSSLELNLTTNNITNNSISWNTIFNITIPKNKLLKFDNLSQSPYSSYYVIGKSTNIIKTFLSAGVNDTTGNFQFYDSKGNTTETPDPINDAQHIITFDPKFYGGITNSLVYKGFTLNFTFSFDKRYRQIVYPSGTPGTVNNNLPIAMLDRWQKPGDNATYQKYTANGSNFYQYYLYTISDRGFSNIFFIRCQNISITWELPSKLKTILKTNRCTLYGQVVNPFVFASQKSLMIDPQSGNGFPLLKTFNLGIKATF</sequence>
<comment type="caution">
    <text evidence="13">The sequence shown here is derived from an EMBL/GenBank/DDBJ whole genome shotgun (WGS) entry which is preliminary data.</text>
</comment>
<comment type="similarity">
    <text evidence="8 9">Belongs to the TonB-dependent receptor family.</text>
</comment>
<evidence type="ECO:0000259" key="12">
    <source>
        <dbReference type="Pfam" id="PF07715"/>
    </source>
</evidence>
<evidence type="ECO:0000259" key="11">
    <source>
        <dbReference type="Pfam" id="PF00593"/>
    </source>
</evidence>
<dbReference type="AlphaFoldDB" id="A0A3E1Y737"/>
<dbReference type="SUPFAM" id="SSF56935">
    <property type="entry name" value="Porins"/>
    <property type="match status" value="1"/>
</dbReference>
<evidence type="ECO:0000256" key="6">
    <source>
        <dbReference type="ARBA" id="ARBA00023136"/>
    </source>
</evidence>
<evidence type="ECO:0000256" key="4">
    <source>
        <dbReference type="ARBA" id="ARBA00022692"/>
    </source>
</evidence>
<feature type="domain" description="TonB-dependent receptor plug" evidence="12">
    <location>
        <begin position="214"/>
        <end position="345"/>
    </location>
</feature>
<dbReference type="Gene3D" id="2.170.130.10">
    <property type="entry name" value="TonB-dependent receptor, plug domain"/>
    <property type="match status" value="1"/>
</dbReference>
<dbReference type="EMBL" id="QPMM01000010">
    <property type="protein sequence ID" value="RFS20740.1"/>
    <property type="molecule type" value="Genomic_DNA"/>
</dbReference>
<keyword evidence="4 8" id="KW-0812">Transmembrane</keyword>
<dbReference type="Pfam" id="PF13715">
    <property type="entry name" value="CarbopepD_reg_2"/>
    <property type="match status" value="1"/>
</dbReference>
<dbReference type="Pfam" id="PF07715">
    <property type="entry name" value="Plug"/>
    <property type="match status" value="1"/>
</dbReference>
<evidence type="ECO:0000313" key="13">
    <source>
        <dbReference type="EMBL" id="RFS20740.1"/>
    </source>
</evidence>
<dbReference type="RefSeq" id="WP_116977458.1">
    <property type="nucleotide sequence ID" value="NZ_QPMM01000010.1"/>
</dbReference>
<dbReference type="Pfam" id="PF00593">
    <property type="entry name" value="TonB_dep_Rec_b-barrel"/>
    <property type="match status" value="1"/>
</dbReference>
<comment type="subcellular location">
    <subcellularLocation>
        <location evidence="1 8">Cell outer membrane</location>
        <topology evidence="1 8">Multi-pass membrane protein</topology>
    </subcellularLocation>
</comment>
<dbReference type="NCBIfam" id="TIGR04057">
    <property type="entry name" value="SusC_RagA_signa"/>
    <property type="match status" value="1"/>
</dbReference>
<feature type="signal peptide" evidence="10">
    <location>
        <begin position="1"/>
        <end position="30"/>
    </location>
</feature>
<dbReference type="InterPro" id="IPR023997">
    <property type="entry name" value="TonB-dep_OMP_SusC/RagA_CS"/>
</dbReference>
<dbReference type="NCBIfam" id="TIGR04056">
    <property type="entry name" value="OMP_RagA_SusC"/>
    <property type="match status" value="1"/>
</dbReference>
<keyword evidence="14" id="KW-1185">Reference proteome</keyword>
<dbReference type="OrthoDB" id="9768177at2"/>
<protein>
    <submittedName>
        <fullName evidence="13">SusC/RagA family TonB-linked outer membrane protein</fullName>
    </submittedName>
</protein>
<dbReference type="InterPro" id="IPR012910">
    <property type="entry name" value="Plug_dom"/>
</dbReference>
<dbReference type="GO" id="GO:0009279">
    <property type="term" value="C:cell outer membrane"/>
    <property type="evidence" value="ECO:0007669"/>
    <property type="project" value="UniProtKB-SubCell"/>
</dbReference>
<dbReference type="InterPro" id="IPR008969">
    <property type="entry name" value="CarboxyPept-like_regulatory"/>
</dbReference>
<evidence type="ECO:0000256" key="5">
    <source>
        <dbReference type="ARBA" id="ARBA00023077"/>
    </source>
</evidence>
<keyword evidence="5 9" id="KW-0798">TonB box</keyword>
<dbReference type="SUPFAM" id="SSF49464">
    <property type="entry name" value="Carboxypeptidase regulatory domain-like"/>
    <property type="match status" value="1"/>
</dbReference>
<feature type="domain" description="TonB-dependent receptor-like beta-barrel" evidence="11">
    <location>
        <begin position="491"/>
        <end position="874"/>
    </location>
</feature>
<evidence type="ECO:0000256" key="3">
    <source>
        <dbReference type="ARBA" id="ARBA00022452"/>
    </source>
</evidence>
<accession>A0A3E1Y737</accession>
<dbReference type="Proteomes" id="UP000260644">
    <property type="component" value="Unassembled WGS sequence"/>
</dbReference>
<organism evidence="13 14">
    <name type="scientific">Chitinophaga silvatica</name>
    <dbReference type="NCBI Taxonomy" id="2282649"/>
    <lineage>
        <taxon>Bacteria</taxon>
        <taxon>Pseudomonadati</taxon>
        <taxon>Bacteroidota</taxon>
        <taxon>Chitinophagia</taxon>
        <taxon>Chitinophagales</taxon>
        <taxon>Chitinophagaceae</taxon>
        <taxon>Chitinophaga</taxon>
    </lineage>
</organism>
<dbReference type="InterPro" id="IPR039426">
    <property type="entry name" value="TonB-dep_rcpt-like"/>
</dbReference>
<gene>
    <name evidence="13" type="ORF">DVR12_19480</name>
</gene>
<keyword evidence="6 8" id="KW-0472">Membrane</keyword>
<evidence type="ECO:0000256" key="1">
    <source>
        <dbReference type="ARBA" id="ARBA00004571"/>
    </source>
</evidence>
<dbReference type="Gene3D" id="2.40.170.20">
    <property type="entry name" value="TonB-dependent receptor, beta-barrel domain"/>
    <property type="match status" value="1"/>
</dbReference>
<evidence type="ECO:0000256" key="9">
    <source>
        <dbReference type="RuleBase" id="RU003357"/>
    </source>
</evidence>
<name>A0A3E1Y737_9BACT</name>
<evidence type="ECO:0000313" key="14">
    <source>
        <dbReference type="Proteomes" id="UP000260644"/>
    </source>
</evidence>
<dbReference type="PROSITE" id="PS52016">
    <property type="entry name" value="TONB_DEPENDENT_REC_3"/>
    <property type="match status" value="1"/>
</dbReference>
<dbReference type="InterPro" id="IPR036942">
    <property type="entry name" value="Beta-barrel_TonB_sf"/>
</dbReference>
<keyword evidence="3 8" id="KW-1134">Transmembrane beta strand</keyword>
<keyword evidence="2 8" id="KW-0813">Transport</keyword>
<feature type="chain" id="PRO_5017539443" evidence="10">
    <location>
        <begin position="31"/>
        <end position="1107"/>
    </location>
</feature>
<dbReference type="Gene3D" id="2.60.40.1120">
    <property type="entry name" value="Carboxypeptidase-like, regulatory domain"/>
    <property type="match status" value="1"/>
</dbReference>
<evidence type="ECO:0000256" key="2">
    <source>
        <dbReference type="ARBA" id="ARBA00022448"/>
    </source>
</evidence>
<keyword evidence="7 8" id="KW-0998">Cell outer membrane</keyword>
<dbReference type="InterPro" id="IPR000531">
    <property type="entry name" value="Beta-barrel_TonB"/>
</dbReference>
<proteinExistence type="inferred from homology"/>
<keyword evidence="10" id="KW-0732">Signal</keyword>
<evidence type="ECO:0000256" key="8">
    <source>
        <dbReference type="PROSITE-ProRule" id="PRU01360"/>
    </source>
</evidence>
<evidence type="ECO:0000256" key="7">
    <source>
        <dbReference type="ARBA" id="ARBA00023237"/>
    </source>
</evidence>
<dbReference type="InterPro" id="IPR023996">
    <property type="entry name" value="TonB-dep_OMP_SusC/RagA"/>
</dbReference>